<dbReference type="Gene3D" id="3.30.479.30">
    <property type="entry name" value="Band 7 domain"/>
    <property type="match status" value="1"/>
</dbReference>
<dbReference type="Proteomes" id="UP000298416">
    <property type="component" value="Unassembled WGS sequence"/>
</dbReference>
<organism evidence="6">
    <name type="scientific">Salvia splendens</name>
    <name type="common">Scarlet sage</name>
    <dbReference type="NCBI Taxonomy" id="180675"/>
    <lineage>
        <taxon>Eukaryota</taxon>
        <taxon>Viridiplantae</taxon>
        <taxon>Streptophyta</taxon>
        <taxon>Embryophyta</taxon>
        <taxon>Tracheophyta</taxon>
        <taxon>Spermatophyta</taxon>
        <taxon>Magnoliopsida</taxon>
        <taxon>eudicotyledons</taxon>
        <taxon>Gunneridae</taxon>
        <taxon>Pentapetalae</taxon>
        <taxon>asterids</taxon>
        <taxon>lamiids</taxon>
        <taxon>Lamiales</taxon>
        <taxon>Lamiaceae</taxon>
        <taxon>Nepetoideae</taxon>
        <taxon>Mentheae</taxon>
        <taxon>Salviinae</taxon>
        <taxon>Salvia</taxon>
        <taxon>Salvia subgen. Calosphace</taxon>
        <taxon>core Calosphace</taxon>
    </lineage>
</organism>
<gene>
    <name evidence="6" type="ORF">SASPL_138628</name>
</gene>
<dbReference type="PANTHER" id="PTHR13806">
    <property type="entry name" value="FLOTILLIN-RELATED"/>
    <property type="match status" value="1"/>
</dbReference>
<evidence type="ECO:0000256" key="2">
    <source>
        <dbReference type="ARBA" id="ARBA00022475"/>
    </source>
</evidence>
<dbReference type="SUPFAM" id="SSF117892">
    <property type="entry name" value="Band 7/SPFH domain"/>
    <property type="match status" value="1"/>
</dbReference>
<dbReference type="InterPro" id="IPR027705">
    <property type="entry name" value="Flotillin_fam"/>
</dbReference>
<sequence>MTVGGDESTALVARDEEDGLVSRQHRAVVPRRSGGGVLTAREEEDGLVAVQHKGVLPFILPAIFTVCPRADSLLKYARLILSFHDTSSTRVVESEARALAMSMTMEEDIIKGTKQFMQRVFDKVHLELDRFGLHVYNANVKQPVVGPKLTRQNAAKFDAETKNLSISTQRGKEQELKLESMNALTATEKLKAQEANSAMYGKQKAAYLGQK</sequence>
<keyword evidence="3 4" id="KW-0472">Membrane</keyword>
<feature type="domain" description="Band 7" evidence="5">
    <location>
        <begin position="50"/>
        <end position="169"/>
    </location>
</feature>
<accession>A0A8X8WXA7</accession>
<reference evidence="6" key="2">
    <citation type="submission" date="2020-08" db="EMBL/GenBank/DDBJ databases">
        <title>Plant Genome Project.</title>
        <authorList>
            <person name="Zhang R.-G."/>
        </authorList>
    </citation>
    <scope>NUCLEOTIDE SEQUENCE</scope>
    <source>
        <strain evidence="6">Huo1</strain>
        <tissue evidence="6">Leaf</tissue>
    </source>
</reference>
<evidence type="ECO:0000256" key="4">
    <source>
        <dbReference type="RuleBase" id="RU366054"/>
    </source>
</evidence>
<dbReference type="AlphaFoldDB" id="A0A8X8WXA7"/>
<evidence type="ECO:0000313" key="6">
    <source>
        <dbReference type="EMBL" id="KAG6401763.1"/>
    </source>
</evidence>
<comment type="similarity">
    <text evidence="1 4">Belongs to the band 7/mec-2 family. Flotillin subfamily.</text>
</comment>
<proteinExistence type="inferred from homology"/>
<dbReference type="EMBL" id="PNBA02000014">
    <property type="protein sequence ID" value="KAG6401763.1"/>
    <property type="molecule type" value="Genomic_DNA"/>
</dbReference>
<evidence type="ECO:0000256" key="1">
    <source>
        <dbReference type="ARBA" id="ARBA00007161"/>
    </source>
</evidence>
<dbReference type="GO" id="GO:0005901">
    <property type="term" value="C:caveola"/>
    <property type="evidence" value="ECO:0007669"/>
    <property type="project" value="UniProtKB-SubCell"/>
</dbReference>
<reference evidence="6" key="1">
    <citation type="submission" date="2018-01" db="EMBL/GenBank/DDBJ databases">
        <authorList>
            <person name="Mao J.F."/>
        </authorList>
    </citation>
    <scope>NUCLEOTIDE SEQUENCE</scope>
    <source>
        <strain evidence="6">Huo1</strain>
        <tissue evidence="6">Leaf</tissue>
    </source>
</reference>
<dbReference type="PANTHER" id="PTHR13806:SF31">
    <property type="entry name" value="FLOTILLIN-LIKE PROTEIN 1-RELATED"/>
    <property type="match status" value="1"/>
</dbReference>
<protein>
    <recommendedName>
        <fullName evidence="4">Flotillin-like</fullName>
    </recommendedName>
</protein>
<comment type="caution">
    <text evidence="6">The sequence shown here is derived from an EMBL/GenBank/DDBJ whole genome shotgun (WGS) entry which is preliminary data.</text>
</comment>
<dbReference type="InterPro" id="IPR036013">
    <property type="entry name" value="Band_7/SPFH_dom_sf"/>
</dbReference>
<name>A0A8X8WXA7_SALSN</name>
<evidence type="ECO:0000313" key="7">
    <source>
        <dbReference type="Proteomes" id="UP000298416"/>
    </source>
</evidence>
<dbReference type="InterPro" id="IPR001107">
    <property type="entry name" value="Band_7"/>
</dbReference>
<keyword evidence="7" id="KW-1185">Reference proteome</keyword>
<comment type="subcellular location">
    <subcellularLocation>
        <location evidence="4">Cell membrane</location>
        <topology evidence="4">Lipid-anchor</topology>
    </subcellularLocation>
    <subcellularLocation>
        <location evidence="4">Membrane</location>
        <location evidence="4">Caveola</location>
    </subcellularLocation>
</comment>
<keyword evidence="2 4" id="KW-1003">Cell membrane</keyword>
<evidence type="ECO:0000259" key="5">
    <source>
        <dbReference type="Pfam" id="PF01145"/>
    </source>
</evidence>
<evidence type="ECO:0000256" key="3">
    <source>
        <dbReference type="ARBA" id="ARBA00023136"/>
    </source>
</evidence>
<dbReference type="Pfam" id="PF01145">
    <property type="entry name" value="Band_7"/>
    <property type="match status" value="1"/>
</dbReference>